<organism evidence="6">
    <name type="scientific">uncultured Desulfobacterium sp</name>
    <dbReference type="NCBI Taxonomy" id="201089"/>
    <lineage>
        <taxon>Bacteria</taxon>
        <taxon>Pseudomonadati</taxon>
        <taxon>Thermodesulfobacteriota</taxon>
        <taxon>Desulfobacteria</taxon>
        <taxon>Desulfobacterales</taxon>
        <taxon>Desulfobacteriaceae</taxon>
        <taxon>Desulfobacterium</taxon>
        <taxon>environmental samples</taxon>
    </lineage>
</organism>
<dbReference type="GO" id="GO:0044781">
    <property type="term" value="P:bacterial-type flagellum organization"/>
    <property type="evidence" value="ECO:0007669"/>
    <property type="project" value="UniProtKB-UniRule"/>
</dbReference>
<comment type="subcellular location">
    <subcellularLocation>
        <location evidence="5">Cell membrane</location>
    </subcellularLocation>
    <subcellularLocation>
        <location evidence="5">Bacterial flagellum basal body</location>
    </subcellularLocation>
</comment>
<evidence type="ECO:0000256" key="1">
    <source>
        <dbReference type="ARBA" id="ARBA00022475"/>
    </source>
</evidence>
<evidence type="ECO:0000256" key="5">
    <source>
        <dbReference type="RuleBase" id="RU362064"/>
    </source>
</evidence>
<keyword evidence="4 5" id="KW-0472">Membrane</keyword>
<evidence type="ECO:0000256" key="3">
    <source>
        <dbReference type="ARBA" id="ARBA00022989"/>
    </source>
</evidence>
<keyword evidence="3 5" id="KW-1133">Transmembrane helix</keyword>
<accession>E1YHL1</accession>
<dbReference type="NCBIfam" id="TIGR03500">
    <property type="entry name" value="FliO_TIGR"/>
    <property type="match status" value="1"/>
</dbReference>
<comment type="similarity">
    <text evidence="5">Belongs to the FliO/MopB family.</text>
</comment>
<dbReference type="GO" id="GO:0005886">
    <property type="term" value="C:plasma membrane"/>
    <property type="evidence" value="ECO:0007669"/>
    <property type="project" value="UniProtKB-SubCell"/>
</dbReference>
<name>E1YHL1_9BACT</name>
<dbReference type="AlphaFoldDB" id="E1YHL1"/>
<reference evidence="6" key="1">
    <citation type="journal article" date="2011" name="Environ. Microbiol.">
        <title>Genomic insights into the metabolic potential of the polycyclic aromatic hydrocarbon degrading sulfate-reducing Deltaproteobacterium N47.</title>
        <authorList>
            <person name="Bergmann F."/>
            <person name="Selesi D."/>
            <person name="Weinmaier T."/>
            <person name="Tischler P."/>
            <person name="Rattei T."/>
            <person name="Meckenstock R.U."/>
        </authorList>
    </citation>
    <scope>NUCLEOTIDE SEQUENCE</scope>
</reference>
<protein>
    <recommendedName>
        <fullName evidence="5">Flagellar protein</fullName>
    </recommendedName>
</protein>
<dbReference type="InterPro" id="IPR022781">
    <property type="entry name" value="Flagellar_biosynth_FliO"/>
</dbReference>
<keyword evidence="5" id="KW-0975">Bacterial flagellum</keyword>
<evidence type="ECO:0000256" key="2">
    <source>
        <dbReference type="ARBA" id="ARBA00022692"/>
    </source>
</evidence>
<sequence length="97" mass="10712">MNGALDINLLSTGLKTAAMLLIVLAVLICVLYIMKRFLFSQKESGKEQIIKVISSMHLSPKEKIQVIEISGERIAVGITPGSINFLVRLRDGNEQNE</sequence>
<dbReference type="GO" id="GO:0009425">
    <property type="term" value="C:bacterial-type flagellum basal body"/>
    <property type="evidence" value="ECO:0007669"/>
    <property type="project" value="UniProtKB-SubCell"/>
</dbReference>
<evidence type="ECO:0000313" key="6">
    <source>
        <dbReference type="EMBL" id="CBX30130.1"/>
    </source>
</evidence>
<dbReference type="Pfam" id="PF04347">
    <property type="entry name" value="FliO"/>
    <property type="match status" value="1"/>
</dbReference>
<dbReference type="EMBL" id="FR695874">
    <property type="protein sequence ID" value="CBX30130.1"/>
    <property type="molecule type" value="Genomic_DNA"/>
</dbReference>
<evidence type="ECO:0000256" key="4">
    <source>
        <dbReference type="ARBA" id="ARBA00023136"/>
    </source>
</evidence>
<keyword evidence="2 5" id="KW-0812">Transmembrane</keyword>
<gene>
    <name evidence="6" type="ORF">N47_D29390</name>
</gene>
<feature type="transmembrane region" description="Helical" evidence="5">
    <location>
        <begin position="12"/>
        <end position="34"/>
    </location>
</feature>
<proteinExistence type="inferred from homology"/>
<keyword evidence="1 5" id="KW-1003">Cell membrane</keyword>